<comment type="caution">
    <text evidence="7">The sequence shown here is derived from an EMBL/GenBank/DDBJ whole genome shotgun (WGS) entry which is preliminary data.</text>
</comment>
<evidence type="ECO:0000256" key="2">
    <source>
        <dbReference type="ARBA" id="ARBA00022475"/>
    </source>
</evidence>
<evidence type="ECO:0000256" key="3">
    <source>
        <dbReference type="ARBA" id="ARBA00022692"/>
    </source>
</evidence>
<dbReference type="Pfam" id="PF02361">
    <property type="entry name" value="CbiQ"/>
    <property type="match status" value="1"/>
</dbReference>
<organism evidence="7 8">
    <name type="scientific">Tenggerimyces flavus</name>
    <dbReference type="NCBI Taxonomy" id="1708749"/>
    <lineage>
        <taxon>Bacteria</taxon>
        <taxon>Bacillati</taxon>
        <taxon>Actinomycetota</taxon>
        <taxon>Actinomycetes</taxon>
        <taxon>Propionibacteriales</taxon>
        <taxon>Nocardioidaceae</taxon>
        <taxon>Tenggerimyces</taxon>
    </lineage>
</organism>
<reference evidence="8" key="1">
    <citation type="journal article" date="2019" name="Int. J. Syst. Evol. Microbiol.">
        <title>The Global Catalogue of Microorganisms (GCM) 10K type strain sequencing project: providing services to taxonomists for standard genome sequencing and annotation.</title>
        <authorList>
            <consortium name="The Broad Institute Genomics Platform"/>
            <consortium name="The Broad Institute Genome Sequencing Center for Infectious Disease"/>
            <person name="Wu L."/>
            <person name="Ma J."/>
        </authorList>
    </citation>
    <scope>NUCLEOTIDE SEQUENCE [LARGE SCALE GENOMIC DNA]</scope>
    <source>
        <strain evidence="8">CGMCC 4.7241</strain>
    </source>
</reference>
<comment type="subcellular location">
    <subcellularLocation>
        <location evidence="1">Membrane</location>
        <topology evidence="1">Multi-pass membrane protein</topology>
    </subcellularLocation>
</comment>
<name>A0ABV7YJ18_9ACTN</name>
<evidence type="ECO:0000313" key="7">
    <source>
        <dbReference type="EMBL" id="MFC3765047.1"/>
    </source>
</evidence>
<dbReference type="InterPro" id="IPR003339">
    <property type="entry name" value="ABC/ECF_trnsptr_transmembrane"/>
</dbReference>
<dbReference type="EMBL" id="JBHRZH010000036">
    <property type="protein sequence ID" value="MFC3765047.1"/>
    <property type="molecule type" value="Genomic_DNA"/>
</dbReference>
<feature type="transmembrane region" description="Helical" evidence="6">
    <location>
        <begin position="95"/>
        <end position="115"/>
    </location>
</feature>
<dbReference type="PANTHER" id="PTHR34857:SF2">
    <property type="entry name" value="SLL0384 PROTEIN"/>
    <property type="match status" value="1"/>
</dbReference>
<feature type="transmembrane region" description="Helical" evidence="6">
    <location>
        <begin position="69"/>
        <end position="89"/>
    </location>
</feature>
<accession>A0ABV7YJ18</accession>
<keyword evidence="3 6" id="KW-0812">Transmembrane</keyword>
<keyword evidence="4 6" id="KW-1133">Transmembrane helix</keyword>
<dbReference type="CDD" id="cd16914">
    <property type="entry name" value="EcfT"/>
    <property type="match status" value="1"/>
</dbReference>
<gene>
    <name evidence="7" type="ORF">ACFOUW_29710</name>
</gene>
<evidence type="ECO:0000256" key="1">
    <source>
        <dbReference type="ARBA" id="ARBA00004141"/>
    </source>
</evidence>
<feature type="transmembrane region" description="Helical" evidence="6">
    <location>
        <begin position="21"/>
        <end position="39"/>
    </location>
</feature>
<feature type="transmembrane region" description="Helical" evidence="6">
    <location>
        <begin position="225"/>
        <end position="251"/>
    </location>
</feature>
<evidence type="ECO:0000313" key="8">
    <source>
        <dbReference type="Proteomes" id="UP001595699"/>
    </source>
</evidence>
<evidence type="ECO:0000256" key="6">
    <source>
        <dbReference type="SAM" id="Phobius"/>
    </source>
</evidence>
<dbReference type="InterPro" id="IPR051611">
    <property type="entry name" value="ECF_transporter_component"/>
</dbReference>
<dbReference type="RefSeq" id="WP_205119235.1">
    <property type="nucleotide sequence ID" value="NZ_JAFBCM010000001.1"/>
</dbReference>
<sequence>MTTIALPLVTRANAPLARLNPVTKLGAALVVMAALLVTGDLLTPALVLAVELVVIAASGIGLRTFVLRLWLLLVAAAGLGVSTFLLTAATDRYTVAAAMAVRILAISLPGVWVFATTDPTEFADALVQHLKAPARFTFGALAAFRLVPLLGDEWHTLLLARRARGIDAGWSPIRRLRLFGSATFALLVAAIRRGVRLATAMEARGFGRNPDRTVARPQRIGPGNWAFLGGTVLVVAGAIAVSLAVGSWRFLF</sequence>
<keyword evidence="8" id="KW-1185">Reference proteome</keyword>
<keyword evidence="5 6" id="KW-0472">Membrane</keyword>
<protein>
    <submittedName>
        <fullName evidence="7">Energy-coupling factor transporter transmembrane component T family protein</fullName>
    </submittedName>
</protein>
<proteinExistence type="predicted"/>
<evidence type="ECO:0000256" key="5">
    <source>
        <dbReference type="ARBA" id="ARBA00023136"/>
    </source>
</evidence>
<dbReference type="PANTHER" id="PTHR34857">
    <property type="entry name" value="SLL0384 PROTEIN"/>
    <property type="match status" value="1"/>
</dbReference>
<feature type="transmembrane region" description="Helical" evidence="6">
    <location>
        <begin position="176"/>
        <end position="195"/>
    </location>
</feature>
<evidence type="ECO:0000256" key="4">
    <source>
        <dbReference type="ARBA" id="ARBA00022989"/>
    </source>
</evidence>
<dbReference type="Proteomes" id="UP001595699">
    <property type="component" value="Unassembled WGS sequence"/>
</dbReference>
<keyword evidence="2" id="KW-1003">Cell membrane</keyword>